<dbReference type="EMBL" id="BMEX01000003">
    <property type="protein sequence ID" value="GGA41274.1"/>
    <property type="molecule type" value="Genomic_DNA"/>
</dbReference>
<proteinExistence type="predicted"/>
<evidence type="ECO:0000313" key="3">
    <source>
        <dbReference type="Proteomes" id="UP000617979"/>
    </source>
</evidence>
<feature type="region of interest" description="Disordered" evidence="1">
    <location>
        <begin position="25"/>
        <end position="47"/>
    </location>
</feature>
<keyword evidence="3" id="KW-1185">Reference proteome</keyword>
<sequence>MEIPYLCPACGTNRTRFNLIQQTVRPVKKDPQTGEIMEEVDASDPLQAPYRGEELRVQCGVCGVVETEQRFVKTARRGTGEKRI</sequence>
<comment type="caution">
    <text evidence="2">The sequence shown here is derived from an EMBL/GenBank/DDBJ whole genome shotgun (WGS) entry which is preliminary data.</text>
</comment>
<name>A0ABQ1GD09_9BACL</name>
<evidence type="ECO:0008006" key="4">
    <source>
        <dbReference type="Google" id="ProtNLM"/>
    </source>
</evidence>
<protein>
    <recommendedName>
        <fullName evidence="4">DNA alkylation repair protein</fullName>
    </recommendedName>
</protein>
<dbReference type="RefSeq" id="WP_188431034.1">
    <property type="nucleotide sequence ID" value="NZ_BMEX01000003.1"/>
</dbReference>
<dbReference type="Proteomes" id="UP000617979">
    <property type="component" value="Unassembled WGS sequence"/>
</dbReference>
<gene>
    <name evidence="2" type="ORF">GCM10007416_12830</name>
</gene>
<evidence type="ECO:0000256" key="1">
    <source>
        <dbReference type="SAM" id="MobiDB-lite"/>
    </source>
</evidence>
<reference evidence="3" key="1">
    <citation type="journal article" date="2019" name="Int. J. Syst. Evol. Microbiol.">
        <title>The Global Catalogue of Microorganisms (GCM) 10K type strain sequencing project: providing services to taxonomists for standard genome sequencing and annotation.</title>
        <authorList>
            <consortium name="The Broad Institute Genomics Platform"/>
            <consortium name="The Broad Institute Genome Sequencing Center for Infectious Disease"/>
            <person name="Wu L."/>
            <person name="Ma J."/>
        </authorList>
    </citation>
    <scope>NUCLEOTIDE SEQUENCE [LARGE SCALE GENOMIC DNA]</scope>
    <source>
        <strain evidence="3">CGMCC 1.12404</strain>
    </source>
</reference>
<accession>A0ABQ1GD09</accession>
<evidence type="ECO:0000313" key="2">
    <source>
        <dbReference type="EMBL" id="GGA41274.1"/>
    </source>
</evidence>
<organism evidence="2 3">
    <name type="scientific">Kroppenstedtia guangzhouensis</name>
    <dbReference type="NCBI Taxonomy" id="1274356"/>
    <lineage>
        <taxon>Bacteria</taxon>
        <taxon>Bacillati</taxon>
        <taxon>Bacillota</taxon>
        <taxon>Bacilli</taxon>
        <taxon>Bacillales</taxon>
        <taxon>Thermoactinomycetaceae</taxon>
        <taxon>Kroppenstedtia</taxon>
    </lineage>
</organism>